<dbReference type="EMBL" id="VTPS01000001">
    <property type="protein sequence ID" value="TZE83645.1"/>
    <property type="molecule type" value="Genomic_DNA"/>
</dbReference>
<dbReference type="Pfam" id="PF09950">
    <property type="entry name" value="Major_capside"/>
    <property type="match status" value="1"/>
</dbReference>
<evidence type="ECO:0000313" key="1">
    <source>
        <dbReference type="EMBL" id="TZE83645.1"/>
    </source>
</evidence>
<dbReference type="Gene3D" id="3.30.2400.30">
    <property type="match status" value="1"/>
</dbReference>
<accession>A0A5D8QGG2</accession>
<evidence type="ECO:0000313" key="2">
    <source>
        <dbReference type="Proteomes" id="UP000322976"/>
    </source>
</evidence>
<sequence length="338" mass="36942">MPSTGYSVADYEALMSSTIPAALVGVQGMRFDSAEDASVFFARELDYIKSQSYDVEYPEFTALSIFPISSEVNPGAETVTYYSYDKTGMAKIISNYATDLPRADAKGKPTTAIIKSIGASYGYSVQEMRASRMAGKSLDVRKAEATRYQIDYLNNKIAWAGDEETGLIGVLSAGNNIPFYTIPANGEGSSTLWKNKTAAQILADINGMQAQVAKNTKNVERPDTLVLPADVYIDISTRQIDNTGYTIKRFVLENAPYLKEIVPAAELQSDATDTNPYAPQAVALLFKKDPRKITIENPLPFYQYPLQPQGLEVIVPCEARTAGAIIYYPLSLLIALGI</sequence>
<gene>
    <name evidence="1" type="ORF">FWJ32_01285</name>
</gene>
<dbReference type="Proteomes" id="UP000322976">
    <property type="component" value="Unassembled WGS sequence"/>
</dbReference>
<name>A0A5D8QGG2_9THEO</name>
<keyword evidence="2" id="KW-1185">Reference proteome</keyword>
<comment type="caution">
    <text evidence="1">The sequence shown here is derived from an EMBL/GenBank/DDBJ whole genome shotgun (WGS) entry which is preliminary data.</text>
</comment>
<protein>
    <submittedName>
        <fullName evidence="1">DUF2184 domain-containing protein</fullName>
    </submittedName>
</protein>
<proteinExistence type="predicted"/>
<reference evidence="1 2" key="1">
    <citation type="submission" date="2019-08" db="EMBL/GenBank/DDBJ databases">
        <title>Calorimonas adulescens gen. nov., sp. nov., an anaerobic thermophilic bacterium from Sakhalin hot spring.</title>
        <authorList>
            <person name="Khomyakova M.A."/>
            <person name="Merkel A.Y."/>
            <person name="Novikov A."/>
            <person name="Bonch-Osmolovskaya E.A."/>
            <person name="Slobodkin A.I."/>
        </authorList>
    </citation>
    <scope>NUCLEOTIDE SEQUENCE [LARGE SCALE GENOMIC DNA]</scope>
    <source>
        <strain evidence="1 2">A05MB</strain>
    </source>
</reference>
<organism evidence="1 2">
    <name type="scientific">Calorimonas adulescens</name>
    <dbReference type="NCBI Taxonomy" id="2606906"/>
    <lineage>
        <taxon>Bacteria</taxon>
        <taxon>Bacillati</taxon>
        <taxon>Bacillota</taxon>
        <taxon>Clostridia</taxon>
        <taxon>Thermoanaerobacterales</taxon>
        <taxon>Thermoanaerobacteraceae</taxon>
        <taxon>Calorimonas</taxon>
    </lineage>
</organism>
<dbReference type="PIRSF" id="PIRSF029202">
    <property type="entry name" value="UCP029202"/>
    <property type="match status" value="1"/>
</dbReference>
<dbReference type="InterPro" id="IPR020049">
    <property type="entry name" value="Major_capsid-like"/>
</dbReference>
<dbReference type="AlphaFoldDB" id="A0A5D8QGG2"/>